<feature type="domain" description="YDG" evidence="1">
    <location>
        <begin position="1039"/>
        <end position="1115"/>
    </location>
</feature>
<feature type="domain" description="YDG" evidence="1">
    <location>
        <begin position="1476"/>
        <end position="1554"/>
    </location>
</feature>
<dbReference type="Pfam" id="PF18657">
    <property type="entry name" value="YDG"/>
    <property type="match status" value="21"/>
</dbReference>
<dbReference type="SMART" id="SM00710">
    <property type="entry name" value="PbH1"/>
    <property type="match status" value="9"/>
</dbReference>
<evidence type="ECO:0000313" key="4">
    <source>
        <dbReference type="Proteomes" id="UP000251072"/>
    </source>
</evidence>
<dbReference type="InterPro" id="IPR041286">
    <property type="entry name" value="MBG_2"/>
</dbReference>
<evidence type="ECO:0000259" key="1">
    <source>
        <dbReference type="Pfam" id="PF18657"/>
    </source>
</evidence>
<evidence type="ECO:0000313" key="3">
    <source>
        <dbReference type="EMBL" id="RAZ41119.1"/>
    </source>
</evidence>
<feature type="domain" description="YDG" evidence="1">
    <location>
        <begin position="3284"/>
        <end position="3339"/>
    </location>
</feature>
<evidence type="ECO:0000259" key="2">
    <source>
        <dbReference type="Pfam" id="PF18676"/>
    </source>
</evidence>
<feature type="domain" description="YDG" evidence="1">
    <location>
        <begin position="2126"/>
        <end position="2199"/>
    </location>
</feature>
<feature type="domain" description="YDG" evidence="1">
    <location>
        <begin position="1647"/>
        <end position="1726"/>
    </location>
</feature>
<feature type="domain" description="YDG" evidence="1">
    <location>
        <begin position="2805"/>
        <end position="2881"/>
    </location>
</feature>
<feature type="domain" description="YDG" evidence="1">
    <location>
        <begin position="2465"/>
        <end position="2544"/>
    </location>
</feature>
<feature type="domain" description="YDG" evidence="1">
    <location>
        <begin position="2211"/>
        <end position="2290"/>
    </location>
</feature>
<protein>
    <recommendedName>
        <fullName evidence="5">Autotransporter domain-containing protein</fullName>
    </recommendedName>
</protein>
<dbReference type="RefSeq" id="WP_161951845.1">
    <property type="nucleotide sequence ID" value="NZ_QMCH01000007.1"/>
</dbReference>
<feature type="domain" description="YDG" evidence="1">
    <location>
        <begin position="3199"/>
        <end position="3274"/>
    </location>
</feature>
<feature type="domain" description="MBG" evidence="2">
    <location>
        <begin position="1919"/>
        <end position="1991"/>
    </location>
</feature>
<feature type="domain" description="YDG" evidence="1">
    <location>
        <begin position="862"/>
        <end position="939"/>
    </location>
</feature>
<feature type="domain" description="YDG" evidence="1">
    <location>
        <begin position="2380"/>
        <end position="2458"/>
    </location>
</feature>
<feature type="non-terminal residue" evidence="3">
    <location>
        <position position="1"/>
    </location>
</feature>
<feature type="domain" description="YDG" evidence="1">
    <location>
        <begin position="2551"/>
        <end position="2627"/>
    </location>
</feature>
<reference evidence="3 4" key="1">
    <citation type="submission" date="2018-06" db="EMBL/GenBank/DDBJ databases">
        <title>Genome of strain Polynucleobacter sp. FUKU-NW-11.</title>
        <authorList>
            <person name="Hahn M.W."/>
        </authorList>
    </citation>
    <scope>NUCLEOTIDE SEQUENCE [LARGE SCALE GENOMIC DNA]</scope>
    <source>
        <strain evidence="4">FUKU-NW11</strain>
    </source>
</reference>
<dbReference type="Pfam" id="PF18676">
    <property type="entry name" value="MBG_2"/>
    <property type="match status" value="2"/>
</dbReference>
<comment type="caution">
    <text evidence="3">The sequence shown here is derived from an EMBL/GenBank/DDBJ whole genome shotgun (WGS) entry which is preliminary data.</text>
</comment>
<name>A0ABX9F817_9BURK</name>
<feature type="domain" description="YDG" evidence="1">
    <location>
        <begin position="2719"/>
        <end position="2798"/>
    </location>
</feature>
<feature type="non-terminal residue" evidence="3">
    <location>
        <position position="3340"/>
    </location>
</feature>
<feature type="domain" description="YDG" evidence="1">
    <location>
        <begin position="2634"/>
        <end position="2712"/>
    </location>
</feature>
<feature type="domain" description="YDG" evidence="1">
    <location>
        <begin position="1122"/>
        <end position="1197"/>
    </location>
</feature>
<feature type="domain" description="YDG" evidence="1">
    <location>
        <begin position="1302"/>
        <end position="1378"/>
    </location>
</feature>
<dbReference type="InterPro" id="IPR041248">
    <property type="entry name" value="YDG"/>
</dbReference>
<dbReference type="InterPro" id="IPR006626">
    <property type="entry name" value="PbH1"/>
</dbReference>
<keyword evidence="4" id="KW-1185">Reference proteome</keyword>
<feature type="domain" description="YDG" evidence="1">
    <location>
        <begin position="2297"/>
        <end position="2373"/>
    </location>
</feature>
<feature type="domain" description="YDG" evidence="1">
    <location>
        <begin position="1734"/>
        <end position="1809"/>
    </location>
</feature>
<evidence type="ECO:0008006" key="5">
    <source>
        <dbReference type="Google" id="ProtNLM"/>
    </source>
</evidence>
<dbReference type="Proteomes" id="UP000251072">
    <property type="component" value="Unassembled WGS sequence"/>
</dbReference>
<proteinExistence type="predicted"/>
<feature type="domain" description="YDG" evidence="1">
    <location>
        <begin position="776"/>
        <end position="854"/>
    </location>
</feature>
<organism evidence="3 4">
    <name type="scientific">Polynucleobacter paneuropaeus</name>
    <dbReference type="NCBI Taxonomy" id="2527775"/>
    <lineage>
        <taxon>Bacteria</taxon>
        <taxon>Pseudomonadati</taxon>
        <taxon>Pseudomonadota</taxon>
        <taxon>Betaproteobacteria</taxon>
        <taxon>Burkholderiales</taxon>
        <taxon>Burkholderiaceae</taxon>
        <taxon>Polynucleobacter</taxon>
    </lineage>
</organism>
<gene>
    <name evidence="3" type="ORF">DP176_08270</name>
</gene>
<sequence>TVTANDVAAGGNTGITQTGAITDNAVGSNITFTSNNIINQTGAISLVANTGTPIANVIYDTTGGNKSSNITGGALTFTTGTGSVINYVAKSAGSYMDPGAIGTSTVSLPGYVSLDNTFGCTGTGCTPVSGFINTTTNNLASLATASNVGIGINDAIYSTGNIIINGVSSNSSGVNYSAAIKTTGGVITITGSSTANYGIYASSAAGIVTATNTTNGVITINGYSSAVNSQAIYTAASATITGAAGVYLTGLGSSGNITTGALIQNSGTTGGVIVDAVGNVSLAGVTNSGVNGIRITGGEGIAAGTTTGGNVTAVGTITNTGGVVGVSMAAPENAACTSGCTIETALSITTANADATKNISYGVLGGALLKPSAYVSGNFINYRQKLTNTLAVTVTLTGDYSAVYGTAYNSASANAWLQANSTVSYTGSITASFGVTTTSLAYIKSVLMFSPTVGGTTASNGTNADAVQTNTSLTAASVSATDGSAVTVVPAGHKYTITPAVLGIAVSGVYNGTSSFTNQNATILTTGLATWDTITNVTVSSPNANGTNTYVTAVGGTATGVNTFSSLNYLIDSSYNGTMTAGMPVNASQGSASNKVSISPAPLGVTINAIYNGTNTVTPTSYTVTGLVNSQTISGISAAMINAINVSSNNSNYVTAITTSGGTAVMSNYSITPAYNTVIGNIQNTVTLTPKTLTVSGITIASKTYDGTTSATVSGGSLNGVASIDSANVTLTQTASFTSANAANNVTLLMVDSISGSAISNYTLIQPTGITANIAQKVLTVGGTTVVATKVYDGTSAAVITGGSLVGVVAADKPNVDLIQTGSFAQSNVGNSISVTLSDTLSGPAASNYILTQPAALSANITAKTLTVTGSSVANKVYSGSTNATVTGGSLVGLISSDAANVTLTQAGNFATANAGNGIAVTLSDSISGSASSNYSLVQPSSVTGNITPAPLGITLTAIYSGSTVVAPTSYAITGLVNGDTITGISSATIANVNVAGNSTNFVRSIVMSGGTALASNYAFATVASATPGTSLNTVTLSAKTLTVSGTLADSKVYDGTTSVNVWGGSLVGVASGDVVSLKQGGVFTSANVSSAVAVIVGDSISGASAANYTLVQPTSVTAAITPKTLTVSDGTVANKTYDGTNSATLTGGALLGLVASDSANVTLIQAGSFSSPNVSNGIIIIANDSISGSASSNYKLVQPIGITANITPAMLGIQVVGVANGTNNISPISFTINGLINGQTITGLSSVTVSSSSINSNGSNFVTGIVISGGTALATNYAFGPAYNATAGINQNVATLVAQNQKILTVTGTTAVTKVYDGTTAITVTGGTLVGLTLGDNSVTLVQSAVLINPNVSSSASVVITDSITGAGAANYLLVEPTGITAIITPAPLGISVTAAYNGTTTITPTTFTVNGLVNGETITGLSSAIISNANVASNGNNYVTSIVSSGGTASLSNYLINASYNATAGNTKNTATLTAKALTVGTGSVAANKVYDGTNTAIITGGALVGVIGADNVTLNQAGTFAQTAVGNTLAVTGADTLGGTAAGNYTLVQPTGLTANITPKALTISGVTIANKVYDGLSSASASSGTLVGLVSADTANVTLTQSAAFSSSNAGNSIPVIVSDVISGPAAANYTVTSVSGLSANITQKSLTVTGTAIANKVYDGTTNATVTSGTLVGLVPSDSANITFTNAASFSSANAGSNIAIVMNDTITGPAAANYILTQPTGITANISTKTLTVSGTSIANKVYDGTTAATISGGSLVGVVTGDTVTLTQSASFSQANVGTGLAVTITDTLSNNSLGNYTLTQPSGFTANITAAPITVSINAQTKVYDSTNAASLTAGSSGNAGSYTLTGFIAGQGAYINQTNAIYNSANVAGATTVTATLSPSNYVATGSTNLSNYSLPSSVSASGTITPATLTMTASAAAKFVGQTDPVFAYTLLGLKGSDSASVLTNASVTRPAGEVAGATYTLTPSATAANYSIVPVTASFTIIPQGQLLITVANSSIAYGTLKASTINSAAQVSASYCNIGTNCTIADIVSLNVIAGSQANTFIATDAKTGSAQGNYTLTINTPTLTAANSSDGGYLNIGSYTFTPSTTVVTNSGYSTNYATGYPILTVAGTISITPLTLNINAPSPSKVYDATNAISAKTLTASNLVTGDQLTITGSGTYASSNAGSSLSYTLSTVALSGADAANYAYSGSITGTNGVITKAALTISGATVANKTYDGTNTASFSSGTLNGLVSADAINVTLTQAGSFSQSNIGNNLVVTAADTLSGAAAGNYTLTQPTGLTANITAKVLTVTGTTVTNKTYDGTNVATVTGGSLVGVVSGETVTLTQAGSFSQSNVGTGLAVTIADTLGGASSNYTLTQPTGLTANITPKALTVSSASAANKTYDATNAATLSGTLSGVVSADSANVILVQAGSFSQSNVGTGLTVTAADSLTGSAAGNYTLTQPTGLTANITAKTLTVAGTTVANKTYDGTNTASFSSGTLNGLVSADAINVTLTQAGSFSQSNIGNNLVVTAADTLSGAAAGNYTLTQPTGLTANITAKVLTVTGTTVTNKTYDGTNVATVTGGSLVGVVSGETVTLTQAGSFSQSNVGTGLAVTIADTLGGASSNYTLTQPTGLTANITPKALTVSSASAANKTYDATNAATLSGTLSGVVSADSANVILVQAGSFSQSNVGTGLTVTAADSLTGSAAGNYTLTQPTGLTANITAKTLTVAGTTVANKTYDGTNTASFSGGTLNGLVSADAINVTLTQAGSFSQSNIGNNLVVTAADTLSGAAAGNYTLTQPTGLTANITAKVLTVTGTTVTNKTYDGTNVATVTGGSLVGVVSGETVTLTQAGSFSQSNVGTGLAVTIADTLGGASSNYTLTQPTGLTANITPKALTVTINTQTKVYDATDTALLTAGTATNSGSYTLTGFVAGQGAYITQTNATYNSANVSGASSVNASLTSANYTAIGSTNLSNYSLPVSITGLGSITPASLTMTAAAASKFQGQVDPSFTYTLSGLKGADTASVLTNPIVSRPAGEVAGLAYTLTPSATAANYTIVPVTASFTIIAAGQLVITVGNSSVNYGILKSNTIASAAQITASYCNVGTSCATGDIVNLTVTPGSAANTWLATDSNAAVNQGQYTITLSLPTFTSANSSASGNLNVGSYTFTPSSTGIANAGYVSHLADVTQFPPIGISGTISITPLALTINTSSQTKVYDGTNAIVAKTLAATNSLSGDNLSIAGSGSYSTATVGSGLSYTLSSIAISGADAGNYSFSGQVTGTNGAITPATLTVTGTTVANKVYDGSNTATLTGTLSGVVSTDAANVTLVPAGTFSQSSVGNNL</sequence>
<dbReference type="EMBL" id="QMCH01000007">
    <property type="protein sequence ID" value="RAZ41119.1"/>
    <property type="molecule type" value="Genomic_DNA"/>
</dbReference>
<accession>A0ABX9F817</accession>
<feature type="domain" description="MBG" evidence="2">
    <location>
        <begin position="2990"/>
        <end position="3062"/>
    </location>
</feature>
<feature type="domain" description="YDG" evidence="1">
    <location>
        <begin position="1561"/>
        <end position="1640"/>
    </location>
</feature>
<feature type="domain" description="YDG" evidence="1">
    <location>
        <begin position="689"/>
        <end position="767"/>
    </location>
</feature>